<dbReference type="GO" id="GO:0034976">
    <property type="term" value="P:response to endoplasmic reticulum stress"/>
    <property type="evidence" value="ECO:0007669"/>
    <property type="project" value="TreeGrafter"/>
</dbReference>
<reference evidence="3" key="2">
    <citation type="submission" date="2021-01" db="EMBL/GenBank/DDBJ databases">
        <authorList>
            <person name="Schikora-Tamarit M.A."/>
        </authorList>
    </citation>
    <scope>NUCLEOTIDE SEQUENCE</scope>
    <source>
        <strain evidence="3">CBS6341</strain>
    </source>
</reference>
<protein>
    <recommendedName>
        <fullName evidence="2">Thioredoxin domain-containing protein</fullName>
    </recommendedName>
</protein>
<dbReference type="GO" id="GO:0005788">
    <property type="term" value="C:endoplasmic reticulum lumen"/>
    <property type="evidence" value="ECO:0007669"/>
    <property type="project" value="TreeGrafter"/>
</dbReference>
<feature type="signal peptide" evidence="1">
    <location>
        <begin position="1"/>
        <end position="15"/>
    </location>
</feature>
<gene>
    <name evidence="3" type="ORF">WICMUC_005235</name>
</gene>
<dbReference type="Proteomes" id="UP000769528">
    <property type="component" value="Unassembled WGS sequence"/>
</dbReference>
<feature type="chain" id="PRO_5040403244" description="Thioredoxin domain-containing protein" evidence="1">
    <location>
        <begin position="16"/>
        <end position="295"/>
    </location>
</feature>
<dbReference type="AlphaFoldDB" id="A0A9P8T767"/>
<dbReference type="EMBL" id="JAEUBF010001377">
    <property type="protein sequence ID" value="KAH3667835.1"/>
    <property type="molecule type" value="Genomic_DNA"/>
</dbReference>
<evidence type="ECO:0000313" key="4">
    <source>
        <dbReference type="Proteomes" id="UP000769528"/>
    </source>
</evidence>
<dbReference type="PANTHER" id="PTHR45815:SF3">
    <property type="entry name" value="PROTEIN DISULFIDE-ISOMERASE A6"/>
    <property type="match status" value="1"/>
</dbReference>
<accession>A0A9P8T767</accession>
<dbReference type="PANTHER" id="PTHR45815">
    <property type="entry name" value="PROTEIN DISULFIDE-ISOMERASE A6"/>
    <property type="match status" value="1"/>
</dbReference>
<evidence type="ECO:0000313" key="3">
    <source>
        <dbReference type="EMBL" id="KAH3667835.1"/>
    </source>
</evidence>
<name>A0A9P8T767_9ASCO</name>
<sequence length="295" mass="33672">MKLSSILSLLPLVSANFYTKDPNVFELTAQNFDEIVLHSNQTSLVEFYAPWCGHCQRLKGEFSNVGKHLKDIATVGAINCDVASNKKICSKYRVEGYPTLIGFRPPKFNLDDNNGKEKKFQHATEIYNGPRKTKPLVSFVTSRMKNYVKRIITEEKLLNWVKNFEETDNERIKIVVFTKKDKLSSLLKSIAIDLLGIADVVYFPVRANTVITEFDVDKDSDKAELYVIPNGNLNEKVKYTGDVAKQSIVEFLTQFESIEPQISKVLTTLENREDIINGKKKQSKKSKKNHEKDEL</sequence>
<dbReference type="GO" id="GO:0015035">
    <property type="term" value="F:protein-disulfide reductase activity"/>
    <property type="evidence" value="ECO:0007669"/>
    <property type="project" value="TreeGrafter"/>
</dbReference>
<dbReference type="Gene3D" id="3.40.30.10">
    <property type="entry name" value="Glutaredoxin"/>
    <property type="match status" value="2"/>
</dbReference>
<evidence type="ECO:0000259" key="2">
    <source>
        <dbReference type="PROSITE" id="PS51352"/>
    </source>
</evidence>
<dbReference type="SUPFAM" id="SSF52833">
    <property type="entry name" value="Thioredoxin-like"/>
    <property type="match status" value="1"/>
</dbReference>
<evidence type="ECO:0000256" key="1">
    <source>
        <dbReference type="SAM" id="SignalP"/>
    </source>
</evidence>
<dbReference type="OrthoDB" id="10264505at2759"/>
<organism evidence="3 4">
    <name type="scientific">Wickerhamomyces mucosus</name>
    <dbReference type="NCBI Taxonomy" id="1378264"/>
    <lineage>
        <taxon>Eukaryota</taxon>
        <taxon>Fungi</taxon>
        <taxon>Dikarya</taxon>
        <taxon>Ascomycota</taxon>
        <taxon>Saccharomycotina</taxon>
        <taxon>Saccharomycetes</taxon>
        <taxon>Phaffomycetales</taxon>
        <taxon>Wickerhamomycetaceae</taxon>
        <taxon>Wickerhamomyces</taxon>
    </lineage>
</organism>
<feature type="domain" description="Thioredoxin" evidence="2">
    <location>
        <begin position="4"/>
        <end position="145"/>
    </location>
</feature>
<dbReference type="PROSITE" id="PS00194">
    <property type="entry name" value="THIOREDOXIN_1"/>
    <property type="match status" value="1"/>
</dbReference>
<dbReference type="InterPro" id="IPR013766">
    <property type="entry name" value="Thioredoxin_domain"/>
</dbReference>
<dbReference type="InterPro" id="IPR036249">
    <property type="entry name" value="Thioredoxin-like_sf"/>
</dbReference>
<proteinExistence type="predicted"/>
<keyword evidence="1" id="KW-0732">Signal</keyword>
<dbReference type="Pfam" id="PF00085">
    <property type="entry name" value="Thioredoxin"/>
    <property type="match status" value="1"/>
</dbReference>
<dbReference type="InterPro" id="IPR017937">
    <property type="entry name" value="Thioredoxin_CS"/>
</dbReference>
<comment type="caution">
    <text evidence="3">The sequence shown here is derived from an EMBL/GenBank/DDBJ whole genome shotgun (WGS) entry which is preliminary data.</text>
</comment>
<reference evidence="3" key="1">
    <citation type="journal article" date="2021" name="Open Biol.">
        <title>Shared evolutionary footprints suggest mitochondrial oxidative damage underlies multiple complex I losses in fungi.</title>
        <authorList>
            <person name="Schikora-Tamarit M.A."/>
            <person name="Marcet-Houben M."/>
            <person name="Nosek J."/>
            <person name="Gabaldon T."/>
        </authorList>
    </citation>
    <scope>NUCLEOTIDE SEQUENCE</scope>
    <source>
        <strain evidence="3">CBS6341</strain>
    </source>
</reference>
<dbReference type="PROSITE" id="PS51352">
    <property type="entry name" value="THIOREDOXIN_2"/>
    <property type="match status" value="1"/>
</dbReference>
<keyword evidence="4" id="KW-1185">Reference proteome</keyword>